<proteinExistence type="predicted"/>
<keyword evidence="1" id="KW-0472">Membrane</keyword>
<feature type="domain" description="Thioredoxin-like fold" evidence="2">
    <location>
        <begin position="75"/>
        <end position="230"/>
    </location>
</feature>
<name>A0A2A9DQ37_9CORY</name>
<keyword evidence="4" id="KW-1185">Reference proteome</keyword>
<gene>
    <name evidence="3" type="ORF">ATK06_1183</name>
</gene>
<keyword evidence="1" id="KW-1133">Transmembrane helix</keyword>
<sequence>MSNSVKNPNQSGKGFMWAIIAVVVIAIVVIAGVVISNKGGKSREWEDVSFQAELVDGRVHLTSENADGSTPKARVYEDFMCPHCAELAAADGPALKDAAEKGDLDVEIAPLGFMDQFQDKSNTTGPSHQALAAVLAALEEGGASDFWNMRAMLMENQTNVRGWDKGDYVDAAKELGVDGAVIDAIDSEKYMDKAAEVAKANADVLQKETGEVSSPRVFIDGKEIQVSNDWVEQYRR</sequence>
<dbReference type="InterPro" id="IPR012336">
    <property type="entry name" value="Thioredoxin-like_fold"/>
</dbReference>
<dbReference type="OrthoDB" id="117402at2"/>
<evidence type="ECO:0000259" key="2">
    <source>
        <dbReference type="Pfam" id="PF13462"/>
    </source>
</evidence>
<feature type="transmembrane region" description="Helical" evidence="1">
    <location>
        <begin position="15"/>
        <end position="35"/>
    </location>
</feature>
<evidence type="ECO:0000313" key="4">
    <source>
        <dbReference type="Proteomes" id="UP000221653"/>
    </source>
</evidence>
<accession>A0A2A9DQ37</accession>
<dbReference type="Pfam" id="PF13462">
    <property type="entry name" value="Thioredoxin_4"/>
    <property type="match status" value="1"/>
</dbReference>
<dbReference type="STRING" id="1724.GCA_001044175_01802"/>
<dbReference type="SUPFAM" id="SSF52833">
    <property type="entry name" value="Thioredoxin-like"/>
    <property type="match status" value="1"/>
</dbReference>
<dbReference type="Gene3D" id="3.40.30.10">
    <property type="entry name" value="Glutaredoxin"/>
    <property type="match status" value="1"/>
</dbReference>
<dbReference type="RefSeq" id="WP_098388996.1">
    <property type="nucleotide sequence ID" value="NZ_LS483464.1"/>
</dbReference>
<reference evidence="3 4" key="1">
    <citation type="submission" date="2017-10" db="EMBL/GenBank/DDBJ databases">
        <title>Sequencing the genomes of 1000 actinobacteria strains.</title>
        <authorList>
            <person name="Klenk H.-P."/>
        </authorList>
    </citation>
    <scope>NUCLEOTIDE SEQUENCE [LARGE SCALE GENOMIC DNA]</scope>
    <source>
        <strain evidence="3 4">DSM 20688</strain>
    </source>
</reference>
<dbReference type="Proteomes" id="UP000221653">
    <property type="component" value="Unassembled WGS sequence"/>
</dbReference>
<dbReference type="CDD" id="cd02972">
    <property type="entry name" value="DsbA_family"/>
    <property type="match status" value="1"/>
</dbReference>
<dbReference type="AlphaFoldDB" id="A0A2A9DQ37"/>
<comment type="caution">
    <text evidence="3">The sequence shown here is derived from an EMBL/GenBank/DDBJ whole genome shotgun (WGS) entry which is preliminary data.</text>
</comment>
<dbReference type="InterPro" id="IPR036249">
    <property type="entry name" value="Thioredoxin-like_sf"/>
</dbReference>
<dbReference type="EMBL" id="PDJF01000001">
    <property type="protein sequence ID" value="PFG28092.1"/>
    <property type="molecule type" value="Genomic_DNA"/>
</dbReference>
<keyword evidence="1" id="KW-0812">Transmembrane</keyword>
<protein>
    <submittedName>
        <fullName evidence="3">Thiol:disulfide interchange protein DsbC</fullName>
    </submittedName>
</protein>
<evidence type="ECO:0000256" key="1">
    <source>
        <dbReference type="SAM" id="Phobius"/>
    </source>
</evidence>
<organism evidence="3 4">
    <name type="scientific">Corynebacterium renale</name>
    <dbReference type="NCBI Taxonomy" id="1724"/>
    <lineage>
        <taxon>Bacteria</taxon>
        <taxon>Bacillati</taxon>
        <taxon>Actinomycetota</taxon>
        <taxon>Actinomycetes</taxon>
        <taxon>Mycobacteriales</taxon>
        <taxon>Corynebacteriaceae</taxon>
        <taxon>Corynebacterium</taxon>
    </lineage>
</organism>
<evidence type="ECO:0000313" key="3">
    <source>
        <dbReference type="EMBL" id="PFG28092.1"/>
    </source>
</evidence>